<organism evidence="2 3">
    <name type="scientific">Ramlibacter monticola</name>
    <dbReference type="NCBI Taxonomy" id="1926872"/>
    <lineage>
        <taxon>Bacteria</taxon>
        <taxon>Pseudomonadati</taxon>
        <taxon>Pseudomonadota</taxon>
        <taxon>Betaproteobacteria</taxon>
        <taxon>Burkholderiales</taxon>
        <taxon>Comamonadaceae</taxon>
        <taxon>Ramlibacter</taxon>
    </lineage>
</organism>
<protein>
    <submittedName>
        <fullName evidence="2">MYG1 family protein</fullName>
    </submittedName>
</protein>
<dbReference type="Pfam" id="PF03690">
    <property type="entry name" value="MYG1_exonuc"/>
    <property type="match status" value="1"/>
</dbReference>
<gene>
    <name evidence="2" type="ORF">JJ685_28280</name>
</gene>
<evidence type="ECO:0000313" key="3">
    <source>
        <dbReference type="Proteomes" id="UP000599109"/>
    </source>
</evidence>
<dbReference type="PANTHER" id="PTHR11215">
    <property type="entry name" value="METAL DEPENDENT HYDROLASE - RELATED"/>
    <property type="match status" value="1"/>
</dbReference>
<dbReference type="AlphaFoldDB" id="A0A936Z4V4"/>
<dbReference type="PANTHER" id="PTHR11215:SF1">
    <property type="entry name" value="MYG1 EXONUCLEASE"/>
    <property type="match status" value="1"/>
</dbReference>
<evidence type="ECO:0000313" key="2">
    <source>
        <dbReference type="EMBL" id="MBL0395064.1"/>
    </source>
</evidence>
<dbReference type="InterPro" id="IPR003226">
    <property type="entry name" value="MYG1_exonuclease"/>
</dbReference>
<comment type="similarity">
    <text evidence="1">Belongs to the MYG1 family.</text>
</comment>
<dbReference type="GO" id="GO:0005737">
    <property type="term" value="C:cytoplasm"/>
    <property type="evidence" value="ECO:0007669"/>
    <property type="project" value="TreeGrafter"/>
</dbReference>
<evidence type="ECO:0000256" key="1">
    <source>
        <dbReference type="ARBA" id="ARBA00010105"/>
    </source>
</evidence>
<keyword evidence="3" id="KW-1185">Reference proteome</keyword>
<reference evidence="2 3" key="1">
    <citation type="journal article" date="2017" name="Int. J. Syst. Evol. Microbiol.">
        <title>Ramlibacter monticola sp. nov., isolated from forest soil.</title>
        <authorList>
            <person name="Chaudhary D.K."/>
            <person name="Kim J."/>
        </authorList>
    </citation>
    <scope>NUCLEOTIDE SEQUENCE [LARGE SCALE GENOMIC DNA]</scope>
    <source>
        <strain evidence="2 3">KACC 19175</strain>
    </source>
</reference>
<sequence>MATHDGSHHADDAFAVAVLAGLFPDHVLLRTRDPDEIARADFAVDVGGEWDPGRGRFDHHQREFDGARVRADAEGRPVRAEPYASAGLVWREFGPAYVRLVAERMGQPVDDATLAAIARDVDTSLVRYLDLVDNGQDAVAPGIFGLSELLSLLNTDWMEERGLSAEAHAQLQVERFREAMALVRRVLDAFLRRKIGQLLAADHVRAGQRLFGGRLLYLPEGGMPWTRVVVEEMPEVLLVLYPDAQPGRHQVRTVPARLGSFRARMDLPAAWAGLRDEELAAATGVPDAAFCHRNLFIAVARSYEGALRLAELALPPGPEPSPIIGA</sequence>
<accession>A0A936Z4V4</accession>
<comment type="caution">
    <text evidence="2">The sequence shown here is derived from an EMBL/GenBank/DDBJ whole genome shotgun (WGS) entry which is preliminary data.</text>
</comment>
<name>A0A936Z4V4_9BURK</name>
<proteinExistence type="inferred from homology"/>
<dbReference type="EMBL" id="JAEQNE010000011">
    <property type="protein sequence ID" value="MBL0395064.1"/>
    <property type="molecule type" value="Genomic_DNA"/>
</dbReference>
<dbReference type="Proteomes" id="UP000599109">
    <property type="component" value="Unassembled WGS sequence"/>
</dbReference>